<sequence length="74" mass="8835">MFFVYKMYAKTIKFMYMCSDEDAIDLALAEKRMREWDGTTISMEEMLAQLGITREELDKLPPVEIEMEDDENKR</sequence>
<evidence type="ECO:0000313" key="1">
    <source>
        <dbReference type="EMBL" id="PWG66640.1"/>
    </source>
</evidence>
<keyword evidence="2" id="KW-1185">Reference proteome</keyword>
<organism evidence="1 2">
    <name type="scientific">Bifidobacterium callitrichidarum</name>
    <dbReference type="NCBI Taxonomy" id="2052941"/>
    <lineage>
        <taxon>Bacteria</taxon>
        <taxon>Bacillati</taxon>
        <taxon>Actinomycetota</taxon>
        <taxon>Actinomycetes</taxon>
        <taxon>Bifidobacteriales</taxon>
        <taxon>Bifidobacteriaceae</taxon>
        <taxon>Bifidobacterium</taxon>
    </lineage>
</organism>
<dbReference type="Proteomes" id="UP000245876">
    <property type="component" value="Unassembled WGS sequence"/>
</dbReference>
<comment type="caution">
    <text evidence="1">The sequence shown here is derived from an EMBL/GenBank/DDBJ whole genome shotgun (WGS) entry which is preliminary data.</text>
</comment>
<reference evidence="1 2" key="1">
    <citation type="journal article" date="2018" name="Int. J. Syst. Evol. Microbiol.">
        <title>Bifidobacterium callitrichidarum sp. nov. from the faeces of the emperor tamarin (Saguinus imperator).</title>
        <authorList>
            <person name="Modesto M."/>
            <person name="Michelini S."/>
            <person name="Sansosti M.C."/>
            <person name="De Filippo C."/>
            <person name="Cavalieri D."/>
            <person name="Qvirist L."/>
            <person name="Andlid T."/>
            <person name="Spiezio C."/>
            <person name="Sandri C."/>
            <person name="Pascarelli S."/>
            <person name="Sgorbati B."/>
            <person name="Mattarelli P."/>
        </authorList>
    </citation>
    <scope>NUCLEOTIDE SEQUENCE [LARGE SCALE GENOMIC DNA]</scope>
    <source>
        <strain evidence="1 2">TRI 5</strain>
    </source>
</reference>
<name>A0A2U2NC29_9BIFI</name>
<accession>A0A2U2NC29</accession>
<protein>
    <submittedName>
        <fullName evidence="1">Uncharacterized protein</fullName>
    </submittedName>
</protein>
<proteinExistence type="predicted"/>
<evidence type="ECO:0000313" key="2">
    <source>
        <dbReference type="Proteomes" id="UP000245876"/>
    </source>
</evidence>
<gene>
    <name evidence="1" type="ORF">DF196_01695</name>
</gene>
<dbReference type="EMBL" id="QFFM01000003">
    <property type="protein sequence ID" value="PWG66640.1"/>
    <property type="molecule type" value="Genomic_DNA"/>
</dbReference>
<dbReference type="AlphaFoldDB" id="A0A2U2NC29"/>